<sequence length="58" mass="6491">MFLKANSSSIKRDRGETLDHKNVGLHTDYRADKSLESSIIQIISLPCSSLAQLHIRVP</sequence>
<accession>A0A0A9C4C6</accession>
<protein>
    <submittedName>
        <fullName evidence="1">Uncharacterized protein</fullName>
    </submittedName>
</protein>
<organism evidence="1">
    <name type="scientific">Arundo donax</name>
    <name type="common">Giant reed</name>
    <name type="synonym">Donax arundinaceus</name>
    <dbReference type="NCBI Taxonomy" id="35708"/>
    <lineage>
        <taxon>Eukaryota</taxon>
        <taxon>Viridiplantae</taxon>
        <taxon>Streptophyta</taxon>
        <taxon>Embryophyta</taxon>
        <taxon>Tracheophyta</taxon>
        <taxon>Spermatophyta</taxon>
        <taxon>Magnoliopsida</taxon>
        <taxon>Liliopsida</taxon>
        <taxon>Poales</taxon>
        <taxon>Poaceae</taxon>
        <taxon>PACMAD clade</taxon>
        <taxon>Arundinoideae</taxon>
        <taxon>Arundineae</taxon>
        <taxon>Arundo</taxon>
    </lineage>
</organism>
<reference evidence="1" key="1">
    <citation type="submission" date="2014-09" db="EMBL/GenBank/DDBJ databases">
        <authorList>
            <person name="Magalhaes I.L.F."/>
            <person name="Oliveira U."/>
            <person name="Santos F.R."/>
            <person name="Vidigal T.H.D.A."/>
            <person name="Brescovit A.D."/>
            <person name="Santos A.J."/>
        </authorList>
    </citation>
    <scope>NUCLEOTIDE SEQUENCE</scope>
    <source>
        <tissue evidence="1">Shoot tissue taken approximately 20 cm above the soil surface</tissue>
    </source>
</reference>
<evidence type="ECO:0000313" key="1">
    <source>
        <dbReference type="EMBL" id="JAD71099.1"/>
    </source>
</evidence>
<dbReference type="EMBL" id="GBRH01226796">
    <property type="protein sequence ID" value="JAD71099.1"/>
    <property type="molecule type" value="Transcribed_RNA"/>
</dbReference>
<name>A0A0A9C4C6_ARUDO</name>
<dbReference type="AlphaFoldDB" id="A0A0A9C4C6"/>
<proteinExistence type="predicted"/>
<reference evidence="1" key="2">
    <citation type="journal article" date="2015" name="Data Brief">
        <title>Shoot transcriptome of the giant reed, Arundo donax.</title>
        <authorList>
            <person name="Barrero R.A."/>
            <person name="Guerrero F.D."/>
            <person name="Moolhuijzen P."/>
            <person name="Goolsby J.A."/>
            <person name="Tidwell J."/>
            <person name="Bellgard S.E."/>
            <person name="Bellgard M.I."/>
        </authorList>
    </citation>
    <scope>NUCLEOTIDE SEQUENCE</scope>
    <source>
        <tissue evidence="1">Shoot tissue taken approximately 20 cm above the soil surface</tissue>
    </source>
</reference>